<dbReference type="InterPro" id="IPR036754">
    <property type="entry name" value="YbaK/aa-tRNA-synt-asso_dom_sf"/>
</dbReference>
<keyword evidence="3 4" id="KW-0456">Lyase</keyword>
<dbReference type="EC" id="4.2.-.-" evidence="4"/>
<evidence type="ECO:0000313" key="7">
    <source>
        <dbReference type="Proteomes" id="UP000253083"/>
    </source>
</evidence>
<dbReference type="Proteomes" id="UP000253083">
    <property type="component" value="Unassembled WGS sequence"/>
</dbReference>
<feature type="domain" description="YbaK/aminoacyl-tRNA synthetase-associated" evidence="5">
    <location>
        <begin position="31"/>
        <end position="144"/>
    </location>
</feature>
<dbReference type="AlphaFoldDB" id="A0A395JNA7"/>
<evidence type="ECO:0000256" key="2">
    <source>
        <dbReference type="ARBA" id="ARBA00022917"/>
    </source>
</evidence>
<dbReference type="InterPro" id="IPR007214">
    <property type="entry name" value="YbaK/aa-tRNA-synth-assoc-dom"/>
</dbReference>
<name>A0A395JNA7_9GAMM</name>
<keyword evidence="7" id="KW-1185">Reference proteome</keyword>
<dbReference type="PANTHER" id="PTHR30411">
    <property type="entry name" value="CYTOPLASMIC PROTEIN"/>
    <property type="match status" value="1"/>
</dbReference>
<evidence type="ECO:0000256" key="1">
    <source>
        <dbReference type="ARBA" id="ARBA00009798"/>
    </source>
</evidence>
<dbReference type="PIRSF" id="PIRSF006181">
    <property type="entry name" value="EbsC_YbaK"/>
    <property type="match status" value="1"/>
</dbReference>
<dbReference type="Pfam" id="PF04073">
    <property type="entry name" value="tRNA_edit"/>
    <property type="match status" value="1"/>
</dbReference>
<dbReference type="FunCoup" id="A0A395JNA7">
    <property type="interactions" value="123"/>
</dbReference>
<dbReference type="OrthoDB" id="9809296at2"/>
<dbReference type="GO" id="GO:0002161">
    <property type="term" value="F:aminoacyl-tRNA deacylase activity"/>
    <property type="evidence" value="ECO:0007669"/>
    <property type="project" value="InterPro"/>
</dbReference>
<dbReference type="EMBL" id="QNRT01000004">
    <property type="protein sequence ID" value="RBP49384.1"/>
    <property type="molecule type" value="Genomic_DNA"/>
</dbReference>
<proteinExistence type="inferred from homology"/>
<comment type="similarity">
    <text evidence="1 4">Belongs to the prolyl-tRNA editing family. YbaK/EbsC subfamily.</text>
</comment>
<dbReference type="InterPro" id="IPR004369">
    <property type="entry name" value="Prolyl-tRNA_editing_YbaK/EbsC"/>
</dbReference>
<keyword evidence="2 4" id="KW-0648">Protein biosynthesis</keyword>
<dbReference type="Gene3D" id="3.90.960.10">
    <property type="entry name" value="YbaK/aminoacyl-tRNA synthetase-associated domain"/>
    <property type="match status" value="1"/>
</dbReference>
<dbReference type="RefSeq" id="WP_113955241.1">
    <property type="nucleotide sequence ID" value="NZ_QNRT01000004.1"/>
</dbReference>
<dbReference type="CDD" id="cd00002">
    <property type="entry name" value="YbaK_deacylase"/>
    <property type="match status" value="1"/>
</dbReference>
<dbReference type="GO" id="GO:0016829">
    <property type="term" value="F:lyase activity"/>
    <property type="evidence" value="ECO:0007669"/>
    <property type="project" value="UniProtKB-KW"/>
</dbReference>
<reference evidence="6 7" key="1">
    <citation type="submission" date="2018-06" db="EMBL/GenBank/DDBJ databases">
        <title>Genomic Encyclopedia of Type Strains, Phase IV (KMG-IV): sequencing the most valuable type-strain genomes for metagenomic binning, comparative biology and taxonomic classification.</title>
        <authorList>
            <person name="Goeker M."/>
        </authorList>
    </citation>
    <scope>NUCLEOTIDE SEQUENCE [LARGE SCALE GENOMIC DNA]</scope>
    <source>
        <strain evidence="6 7">DSM 24032</strain>
    </source>
</reference>
<evidence type="ECO:0000256" key="3">
    <source>
        <dbReference type="ARBA" id="ARBA00023239"/>
    </source>
</evidence>
<evidence type="ECO:0000313" key="6">
    <source>
        <dbReference type="EMBL" id="RBP49384.1"/>
    </source>
</evidence>
<gene>
    <name evidence="6" type="ORF">DFR28_104315</name>
</gene>
<dbReference type="GO" id="GO:0006412">
    <property type="term" value="P:translation"/>
    <property type="evidence" value="ECO:0007669"/>
    <property type="project" value="UniProtKB-KW"/>
</dbReference>
<protein>
    <recommendedName>
        <fullName evidence="4">Cys-tRNA(Pro)/Cys-tRNA(Cys) deacylase</fullName>
        <ecNumber evidence="4">4.2.-.-</ecNumber>
    </recommendedName>
</protein>
<dbReference type="InParanoid" id="A0A395JNA7"/>
<dbReference type="SUPFAM" id="SSF55826">
    <property type="entry name" value="YbaK/ProRS associated domain"/>
    <property type="match status" value="1"/>
</dbReference>
<dbReference type="PANTHER" id="PTHR30411:SF0">
    <property type="entry name" value="CYS-TRNA(PRO)_CYS-TRNA(CYS) DEACYLASE YBAK"/>
    <property type="match status" value="1"/>
</dbReference>
<evidence type="ECO:0000256" key="4">
    <source>
        <dbReference type="PIRNR" id="PIRNR006181"/>
    </source>
</evidence>
<organism evidence="6 7">
    <name type="scientific">Arenicella xantha</name>
    <dbReference type="NCBI Taxonomy" id="644221"/>
    <lineage>
        <taxon>Bacteria</taxon>
        <taxon>Pseudomonadati</taxon>
        <taxon>Pseudomonadota</taxon>
        <taxon>Gammaproteobacteria</taxon>
        <taxon>Arenicellales</taxon>
        <taxon>Arenicellaceae</taxon>
        <taxon>Arenicella</taxon>
    </lineage>
</organism>
<sequence length="156" mass="16560">MTPAIDLAEASSTAYTVHSYQHDPHSQSYGTEAAEQLGLTPDQVFKTLVTTCPNGELIVGIVPVSKQLNLKALASAAGVKKIEMADKQKVQRVTGYLLGGVSPIAQKKPLRTFLDSSANKHATIYVSAGRRGLEIELSAADLCRLTNASYADIASS</sequence>
<evidence type="ECO:0000259" key="5">
    <source>
        <dbReference type="Pfam" id="PF04073"/>
    </source>
</evidence>
<comment type="caution">
    <text evidence="6">The sequence shown here is derived from an EMBL/GenBank/DDBJ whole genome shotgun (WGS) entry which is preliminary data.</text>
</comment>
<dbReference type="NCBIfam" id="TIGR00011">
    <property type="entry name" value="YbaK_EbsC"/>
    <property type="match status" value="1"/>
</dbReference>
<accession>A0A395JNA7</accession>